<evidence type="ECO:0000313" key="4">
    <source>
        <dbReference type="Proteomes" id="UP000037395"/>
    </source>
</evidence>
<feature type="transmembrane region" description="Helical" evidence="1">
    <location>
        <begin position="89"/>
        <end position="111"/>
    </location>
</feature>
<dbReference type="OrthoDB" id="4334019at2"/>
<reference evidence="4" key="3">
    <citation type="submission" date="2016-08" db="EMBL/GenBank/DDBJ databases">
        <title>Sequencing, assembly and comparative genomics of S. aureofaciens ATCC 10762.</title>
        <authorList>
            <person name="Gradnigo J.S."/>
            <person name="Johnson N."/>
            <person name="Somerville G.A."/>
        </authorList>
    </citation>
    <scope>NUCLEOTIDE SEQUENCE [LARGE SCALE GENOMIC DNA]</scope>
    <source>
        <strain evidence="4">ATCC 10762 / DSM 40127 / CCM 3239 / JCM 4008 / LMG 5968 / NBRC 12843 / NCIMB 8234 / A-377</strain>
    </source>
</reference>
<keyword evidence="1" id="KW-0812">Transmembrane</keyword>
<reference evidence="2" key="1">
    <citation type="journal article" date="2014" name="Int. J. Syst. Evol. Microbiol.">
        <title>Complete genome sequence of Corynebacterium casei LMG S-19264T (=DSM 44701T), isolated from a smear-ripened cheese.</title>
        <authorList>
            <consortium name="US DOE Joint Genome Institute (JGI-PGF)"/>
            <person name="Walter F."/>
            <person name="Albersmeier A."/>
            <person name="Kalinowski J."/>
            <person name="Ruckert C."/>
        </authorList>
    </citation>
    <scope>NUCLEOTIDE SEQUENCE</scope>
    <source>
        <strain evidence="2">JCM 4434</strain>
    </source>
</reference>
<evidence type="ECO:0000313" key="2">
    <source>
        <dbReference type="EMBL" id="GGV03410.1"/>
    </source>
</evidence>
<accession>A0A8H9LUD4</accession>
<feature type="transmembrane region" description="Helical" evidence="1">
    <location>
        <begin position="57"/>
        <end position="77"/>
    </location>
</feature>
<reference evidence="3" key="4">
    <citation type="submission" date="2016-08" db="EMBL/GenBank/DDBJ databases">
        <title>Sequencing, Assembly and Comparative Genomics of S. aureofaciens ATCC 10762.</title>
        <authorList>
            <person name="Gradnigo J.S."/>
            <person name="Johnson N."/>
            <person name="Somerville G.A."/>
        </authorList>
    </citation>
    <scope>NUCLEOTIDE SEQUENCE [LARGE SCALE GENOMIC DNA]</scope>
    <source>
        <strain evidence="3">ATCC 10762</strain>
    </source>
</reference>
<proteinExistence type="predicted"/>
<evidence type="ECO:0000313" key="3">
    <source>
        <dbReference type="EMBL" id="OEV38850.1"/>
    </source>
</evidence>
<dbReference type="GeneID" id="97489653"/>
<accession>A0A1E7NDS6</accession>
<reference evidence="3 4" key="2">
    <citation type="submission" date="2014-07" db="EMBL/GenBank/DDBJ databases">
        <authorList>
            <person name="Zhang J.E."/>
            <person name="Yang H."/>
            <person name="Guo J."/>
            <person name="Deng Z."/>
            <person name="Luo H."/>
            <person name="Luo M."/>
            <person name="Zhao B."/>
        </authorList>
    </citation>
    <scope>NUCLEOTIDE SEQUENCE [LARGE SCALE GENOMIC DNA]</scope>
    <source>
        <strain evidence="3">ATCC 10762</strain>
        <strain evidence="4">ATCC 10762 / DSM 40127 / CCM 3239 / JCM 4008 / LMG 5968 / NBRC 12843 / NCIMB 8234 / A-377</strain>
    </source>
</reference>
<dbReference type="RefSeq" id="WP_030556339.1">
    <property type="nucleotide sequence ID" value="NZ_BMUB01000030.1"/>
</dbReference>
<dbReference type="Proteomes" id="UP000037395">
    <property type="component" value="Unassembled WGS sequence"/>
</dbReference>
<keyword evidence="4" id="KW-1185">Reference proteome</keyword>
<gene>
    <name evidence="2" type="ORF">GCM10010502_67540</name>
    <name evidence="3" type="ORF">HS99_0019495</name>
</gene>
<dbReference type="Proteomes" id="UP000610124">
    <property type="component" value="Unassembled WGS sequence"/>
</dbReference>
<dbReference type="EMBL" id="JPRF03000012">
    <property type="protein sequence ID" value="OEV38850.1"/>
    <property type="molecule type" value="Genomic_DNA"/>
</dbReference>
<evidence type="ECO:0000256" key="1">
    <source>
        <dbReference type="SAM" id="Phobius"/>
    </source>
</evidence>
<reference evidence="2" key="5">
    <citation type="submission" date="2020-09" db="EMBL/GenBank/DDBJ databases">
        <authorList>
            <person name="Sun Q."/>
            <person name="Ohkuma M."/>
        </authorList>
    </citation>
    <scope>NUCLEOTIDE SEQUENCE</scope>
    <source>
        <strain evidence="2">JCM 4434</strain>
    </source>
</reference>
<dbReference type="AlphaFoldDB" id="A0A1E7NDS6"/>
<dbReference type="EMBL" id="BMUB01000030">
    <property type="protein sequence ID" value="GGV03410.1"/>
    <property type="molecule type" value="Genomic_DNA"/>
</dbReference>
<keyword evidence="1" id="KW-1133">Transmembrane helix</keyword>
<name>A0A1E7NDS6_KITAU</name>
<dbReference type="KEGG" id="kau:B6264_22230"/>
<protein>
    <submittedName>
        <fullName evidence="3">Uncharacterized protein</fullName>
    </submittedName>
</protein>
<organism evidence="3 4">
    <name type="scientific">Kitasatospora aureofaciens</name>
    <name type="common">Streptomyces aureofaciens</name>
    <dbReference type="NCBI Taxonomy" id="1894"/>
    <lineage>
        <taxon>Bacteria</taxon>
        <taxon>Bacillati</taxon>
        <taxon>Actinomycetota</taxon>
        <taxon>Actinomycetes</taxon>
        <taxon>Kitasatosporales</taxon>
        <taxon>Streptomycetaceae</taxon>
        <taxon>Kitasatospora</taxon>
    </lineage>
</organism>
<comment type="caution">
    <text evidence="3">The sequence shown here is derived from an EMBL/GenBank/DDBJ whole genome shotgun (WGS) entry which is preliminary data.</text>
</comment>
<sequence>MSDEQRSPHRFRARGPLLLACASWLCTVPTVIADGDVHALVSRCHDSPGAPAYVLPLAWAGLALGVGALCWGGWQVFTAVRRKALRLTLGHGLLCVLLPAAAIGLPFQYALAQTAAHDTGPQRSSCFGSGPLTVTLSDEPLRPVVTLGQPAGGNGLR</sequence>
<keyword evidence="1" id="KW-0472">Membrane</keyword>